<sequence length="310" mass="34192">VRLGWNSPVKEVVHPSYINLHDRGGLGWLDGFNEWMVRCGLSFAGHPGEDKFINNVGDEATMTLTLHGKIGNIPASEVIVAVDREAPHRIRIRGRVHEVSFYGPNLEIWTEISTLPGSSTFRIRDVLRNKGTFDEEFQVIYHANFGRPLLGKGARMLSAAKKIVPFNENAAQAIDRQEVYSGPTRGFTEEVYKIYPKADEDGNTMAVLVNPAGDRGVALSWPVEQLPYLTQWKNTAAENTGYVTGIEPGTGFPHNRSYERKYGRVPKLGAGQSRTFELDFTILGNAGEVKAAAAAVKELQGDKGPEVQKA</sequence>
<evidence type="ECO:0000313" key="1">
    <source>
        <dbReference type="EMBL" id="SVD10811.1"/>
    </source>
</evidence>
<proteinExistence type="predicted"/>
<dbReference type="GO" id="GO:0030246">
    <property type="term" value="F:carbohydrate binding"/>
    <property type="evidence" value="ECO:0007669"/>
    <property type="project" value="InterPro"/>
</dbReference>
<reference evidence="1" key="1">
    <citation type="submission" date="2018-05" db="EMBL/GenBank/DDBJ databases">
        <authorList>
            <person name="Lanie J.A."/>
            <person name="Ng W.-L."/>
            <person name="Kazmierczak K.M."/>
            <person name="Andrzejewski T.M."/>
            <person name="Davidsen T.M."/>
            <person name="Wayne K.J."/>
            <person name="Tettelin H."/>
            <person name="Glass J.I."/>
            <person name="Rusch D."/>
            <person name="Podicherti R."/>
            <person name="Tsui H.-C.T."/>
            <person name="Winkler M.E."/>
        </authorList>
    </citation>
    <scope>NUCLEOTIDE SEQUENCE</scope>
</reference>
<name>A0A382SPH8_9ZZZZ</name>
<dbReference type="AlphaFoldDB" id="A0A382SPH8"/>
<dbReference type="CDD" id="cd09023">
    <property type="entry name" value="Aldose_epim_Ec_c4013"/>
    <property type="match status" value="1"/>
</dbReference>
<dbReference type="Pfam" id="PF14486">
    <property type="entry name" value="DUF4432"/>
    <property type="match status" value="1"/>
</dbReference>
<protein>
    <recommendedName>
        <fullName evidence="2">DUF4432 domain-containing protein</fullName>
    </recommendedName>
</protein>
<organism evidence="1">
    <name type="scientific">marine metagenome</name>
    <dbReference type="NCBI Taxonomy" id="408172"/>
    <lineage>
        <taxon>unclassified sequences</taxon>
        <taxon>metagenomes</taxon>
        <taxon>ecological metagenomes</taxon>
    </lineage>
</organism>
<dbReference type="InterPro" id="IPR027839">
    <property type="entry name" value="DUF4432"/>
</dbReference>
<dbReference type="EMBL" id="UINC01130017">
    <property type="protein sequence ID" value="SVD10811.1"/>
    <property type="molecule type" value="Genomic_DNA"/>
</dbReference>
<evidence type="ECO:0008006" key="2">
    <source>
        <dbReference type="Google" id="ProtNLM"/>
    </source>
</evidence>
<feature type="non-terminal residue" evidence="1">
    <location>
        <position position="310"/>
    </location>
</feature>
<feature type="non-terminal residue" evidence="1">
    <location>
        <position position="1"/>
    </location>
</feature>
<dbReference type="InterPro" id="IPR014718">
    <property type="entry name" value="GH-type_carb-bd"/>
</dbReference>
<accession>A0A382SPH8</accession>
<gene>
    <name evidence="1" type="ORF">METZ01_LOCUS363665</name>
</gene>
<dbReference type="Gene3D" id="2.70.98.10">
    <property type="match status" value="1"/>
</dbReference>